<dbReference type="SUPFAM" id="SSF52540">
    <property type="entry name" value="P-loop containing nucleoside triphosphate hydrolases"/>
    <property type="match status" value="1"/>
</dbReference>
<evidence type="ECO:0000313" key="2">
    <source>
        <dbReference type="Proteomes" id="UP000192569"/>
    </source>
</evidence>
<reference evidence="1 2" key="1">
    <citation type="submission" date="2017-04" db="EMBL/GenBank/DDBJ databases">
        <authorList>
            <person name="Afonso C.L."/>
            <person name="Miller P.J."/>
            <person name="Scott M.A."/>
            <person name="Spackman E."/>
            <person name="Goraichik I."/>
            <person name="Dimitrov K.M."/>
            <person name="Suarez D.L."/>
            <person name="Swayne D.E."/>
        </authorList>
    </citation>
    <scope>NUCLEOTIDE SEQUENCE [LARGE SCALE GENOMIC DNA]</scope>
    <source>
        <strain evidence="1 2">ToBE</strain>
    </source>
</reference>
<dbReference type="GO" id="GO:0016301">
    <property type="term" value="F:kinase activity"/>
    <property type="evidence" value="ECO:0007669"/>
    <property type="project" value="UniProtKB-KW"/>
</dbReference>
<name>A0A1W1VU33_9FIRM</name>
<accession>A0A1W1VU33</accession>
<keyword evidence="1" id="KW-0808">Transferase</keyword>
<keyword evidence="1" id="KW-0418">Kinase</keyword>
<gene>
    <name evidence="1" type="ORF">SAMN00808754_1694</name>
</gene>
<proteinExistence type="predicted"/>
<dbReference type="AlphaFoldDB" id="A0A1W1VU33"/>
<dbReference type="Gene3D" id="3.40.50.300">
    <property type="entry name" value="P-loop containing nucleotide triphosphate hydrolases"/>
    <property type="match status" value="1"/>
</dbReference>
<dbReference type="EMBL" id="LT838272">
    <property type="protein sequence ID" value="SMB96859.1"/>
    <property type="molecule type" value="Genomic_DNA"/>
</dbReference>
<protein>
    <submittedName>
        <fullName evidence="1">Dephospho-CoA kinase</fullName>
    </submittedName>
</protein>
<organism evidence="1 2">
    <name type="scientific">Thermanaeromonas toyohensis ToBE</name>
    <dbReference type="NCBI Taxonomy" id="698762"/>
    <lineage>
        <taxon>Bacteria</taxon>
        <taxon>Bacillati</taxon>
        <taxon>Bacillota</taxon>
        <taxon>Clostridia</taxon>
        <taxon>Neomoorellales</taxon>
        <taxon>Neomoorellaceae</taxon>
        <taxon>Thermanaeromonas</taxon>
    </lineage>
</organism>
<keyword evidence="2" id="KW-1185">Reference proteome</keyword>
<dbReference type="STRING" id="698762.SAMN00808754_1694"/>
<dbReference type="InterPro" id="IPR027417">
    <property type="entry name" value="P-loop_NTPase"/>
</dbReference>
<evidence type="ECO:0000313" key="1">
    <source>
        <dbReference type="EMBL" id="SMB96859.1"/>
    </source>
</evidence>
<sequence>MRVLLIGKAGAGKDTVAEYLVKRHGFRRYAFADKIKQIAMELWPEEFRYRKPRWLLQQVGSKLREIDPLVWVHYVFRQIEQERPERVVITDGRLEEEYSVCRSAGFAVVEVRCPDPLRLDRLYVRDGVAPTLREAAHETEAWSCPKPDFVLDNSRTLADLYGQVDRLVGILKNRQAQAV</sequence>
<dbReference type="Proteomes" id="UP000192569">
    <property type="component" value="Chromosome I"/>
</dbReference>
<dbReference type="Pfam" id="PF13238">
    <property type="entry name" value="AAA_18"/>
    <property type="match status" value="1"/>
</dbReference>